<protein>
    <recommendedName>
        <fullName evidence="5">Calmodulin-lysine N-methyltransferase</fullName>
    </recommendedName>
</protein>
<feature type="non-terminal residue" evidence="3">
    <location>
        <position position="630"/>
    </location>
</feature>
<dbReference type="InterPro" id="IPR002885">
    <property type="entry name" value="PPR_rpt"/>
</dbReference>
<evidence type="ECO:0000313" key="4">
    <source>
        <dbReference type="Proteomes" id="UP000654075"/>
    </source>
</evidence>
<sequence>MGALEAAHCWEQAGALLWKLRTAGVEPETATCNAAISSRVEWEEGLHLLRLMHEVGPRPDIISYNAAMDVCKRHGQWPEALDLLCEAFALGFQPGLVAFTAASGACVTGRHWHWPLHLLLEGLGQEKLEPDPGAIDVAMVSCRVGVQWHLALQLLLAMRDRGHQPGSIARSSVLSACAGAGPRHWPKALHLLPGVRAVYLPGSGPLLASYASLLKSIGRSTSSWSTALALFESLRQEQEQEEQGDRQVDIGYPRKATGLSPANRVSFDGLPGEEGFQIRIRELPMADGVHASTGCQLWPSSIVLAKELLRRPHLVAGKKVLEVGAGCGLLGITAGRLARSILITDGDEEVVRNLEFNIETNKHVWLSKCPDMPREVSARQLRWEDVLESPWTEDQRAEVIIASDIIYGNWGDVVAKAFLNLLAPGGLVLMAASEDRRSGVRVFQEHLEMKSFRVLETKLSEPLGDFRIYECRGPSLEQVEGISESPLPQPSLLAAEDPENNNSNNNNKCNGNNHNNNSSDNNTNNTNNNKSPEGPAEQHVSKQLWRVVGGHANGGIIVREGPQGALSACLKERLASGSLVQELESTSERLCYRKLAGEGPETGWVSFAAKGVALVTKEVGETGDELRSKQ</sequence>
<reference evidence="3" key="1">
    <citation type="submission" date="2021-02" db="EMBL/GenBank/DDBJ databases">
        <authorList>
            <person name="Dougan E. K."/>
            <person name="Rhodes N."/>
            <person name="Thang M."/>
            <person name="Chan C."/>
        </authorList>
    </citation>
    <scope>NUCLEOTIDE SEQUENCE</scope>
</reference>
<dbReference type="Pfam" id="PF10294">
    <property type="entry name" value="Methyltransf_16"/>
    <property type="match status" value="1"/>
</dbReference>
<dbReference type="Gene3D" id="1.25.40.10">
    <property type="entry name" value="Tetratricopeptide repeat domain"/>
    <property type="match status" value="2"/>
</dbReference>
<comment type="caution">
    <text evidence="3">The sequence shown here is derived from an EMBL/GenBank/DDBJ whole genome shotgun (WGS) entry which is preliminary data.</text>
</comment>
<dbReference type="PANTHER" id="PTHR14614">
    <property type="entry name" value="HEPATOCELLULAR CARCINOMA-ASSOCIATED ANTIGEN"/>
    <property type="match status" value="1"/>
</dbReference>
<dbReference type="AlphaFoldDB" id="A0A813FJA6"/>
<dbReference type="InterPro" id="IPR011990">
    <property type="entry name" value="TPR-like_helical_dom_sf"/>
</dbReference>
<gene>
    <name evidence="3" type="ORF">PGLA1383_LOCUS31999</name>
</gene>
<dbReference type="CDD" id="cd02440">
    <property type="entry name" value="AdoMet_MTases"/>
    <property type="match status" value="1"/>
</dbReference>
<dbReference type="EMBL" id="CAJNNV010025397">
    <property type="protein sequence ID" value="CAE8614271.1"/>
    <property type="molecule type" value="Genomic_DNA"/>
</dbReference>
<feature type="repeat" description="PPR" evidence="1">
    <location>
        <begin position="60"/>
        <end position="94"/>
    </location>
</feature>
<organism evidence="3 4">
    <name type="scientific">Polarella glacialis</name>
    <name type="common">Dinoflagellate</name>
    <dbReference type="NCBI Taxonomy" id="89957"/>
    <lineage>
        <taxon>Eukaryota</taxon>
        <taxon>Sar</taxon>
        <taxon>Alveolata</taxon>
        <taxon>Dinophyceae</taxon>
        <taxon>Suessiales</taxon>
        <taxon>Suessiaceae</taxon>
        <taxon>Polarella</taxon>
    </lineage>
</organism>
<evidence type="ECO:0000256" key="2">
    <source>
        <dbReference type="SAM" id="MobiDB-lite"/>
    </source>
</evidence>
<accession>A0A813FJA6</accession>
<name>A0A813FJA6_POLGL</name>
<dbReference type="OrthoDB" id="46564at2759"/>
<dbReference type="PROSITE" id="PS51375">
    <property type="entry name" value="PPR"/>
    <property type="match status" value="1"/>
</dbReference>
<dbReference type="SUPFAM" id="SSF53335">
    <property type="entry name" value="S-adenosyl-L-methionine-dependent methyltransferases"/>
    <property type="match status" value="1"/>
</dbReference>
<proteinExistence type="predicted"/>
<keyword evidence="4" id="KW-1185">Reference proteome</keyword>
<dbReference type="Gene3D" id="3.40.50.150">
    <property type="entry name" value="Vaccinia Virus protein VP39"/>
    <property type="match status" value="1"/>
</dbReference>
<feature type="compositionally biased region" description="Low complexity" evidence="2">
    <location>
        <begin position="500"/>
        <end position="531"/>
    </location>
</feature>
<evidence type="ECO:0000256" key="1">
    <source>
        <dbReference type="PROSITE-ProRule" id="PRU00708"/>
    </source>
</evidence>
<evidence type="ECO:0000313" key="3">
    <source>
        <dbReference type="EMBL" id="CAE8614271.1"/>
    </source>
</evidence>
<evidence type="ECO:0008006" key="5">
    <source>
        <dbReference type="Google" id="ProtNLM"/>
    </source>
</evidence>
<dbReference type="InterPro" id="IPR029063">
    <property type="entry name" value="SAM-dependent_MTases_sf"/>
</dbReference>
<feature type="region of interest" description="Disordered" evidence="2">
    <location>
        <begin position="479"/>
        <end position="540"/>
    </location>
</feature>
<dbReference type="Proteomes" id="UP000654075">
    <property type="component" value="Unassembled WGS sequence"/>
</dbReference>
<dbReference type="InterPro" id="IPR019410">
    <property type="entry name" value="Methyltransf_16"/>
</dbReference>